<dbReference type="SUPFAM" id="SSF48592">
    <property type="entry name" value="GroEL equatorial domain-like"/>
    <property type="match status" value="1"/>
</dbReference>
<dbReference type="InterPro" id="IPR017998">
    <property type="entry name" value="Chaperone_TCP-1"/>
</dbReference>
<dbReference type="Pfam" id="PF00118">
    <property type="entry name" value="Cpn60_TCP1"/>
    <property type="match status" value="1"/>
</dbReference>
<evidence type="ECO:0000313" key="12">
    <source>
        <dbReference type="EMBL" id="VDO30674.1"/>
    </source>
</evidence>
<dbReference type="Proteomes" id="UP000280834">
    <property type="component" value="Unassembled WGS sequence"/>
</dbReference>
<dbReference type="NCBIfam" id="NF041083">
    <property type="entry name" value="thermosome_beta"/>
    <property type="match status" value="1"/>
</dbReference>
<dbReference type="GO" id="GO:0005524">
    <property type="term" value="F:ATP binding"/>
    <property type="evidence" value="ECO:0007669"/>
    <property type="project" value="UniProtKB-KW"/>
</dbReference>
<dbReference type="PROSITE" id="PS00995">
    <property type="entry name" value="TCP1_3"/>
    <property type="match status" value="1"/>
</dbReference>
<dbReference type="GO" id="GO:0051082">
    <property type="term" value="F:unfolded protein binding"/>
    <property type="evidence" value="ECO:0007669"/>
    <property type="project" value="InterPro"/>
</dbReference>
<evidence type="ECO:0000256" key="4">
    <source>
        <dbReference type="ARBA" id="ARBA00022490"/>
    </source>
</evidence>
<dbReference type="PANTHER" id="PTHR11353">
    <property type="entry name" value="CHAPERONIN"/>
    <property type="match status" value="1"/>
</dbReference>
<evidence type="ECO:0000313" key="14">
    <source>
        <dbReference type="WBParaSite" id="BTMF_0001108001-mRNA-1"/>
    </source>
</evidence>
<dbReference type="InterPro" id="IPR002194">
    <property type="entry name" value="Chaperonin_TCP-1_CS"/>
</dbReference>
<dbReference type="InterPro" id="IPR027413">
    <property type="entry name" value="GROEL-like_equatorial_sf"/>
</dbReference>
<evidence type="ECO:0000256" key="9">
    <source>
        <dbReference type="ARBA" id="ARBA00049360"/>
    </source>
</evidence>
<comment type="catalytic activity">
    <reaction evidence="9">
        <text>ATP + H2O = ADP + phosphate + H(+)</text>
        <dbReference type="Rhea" id="RHEA:13065"/>
        <dbReference type="ChEBI" id="CHEBI:15377"/>
        <dbReference type="ChEBI" id="CHEBI:15378"/>
        <dbReference type="ChEBI" id="CHEBI:30616"/>
        <dbReference type="ChEBI" id="CHEBI:43474"/>
        <dbReference type="ChEBI" id="CHEBI:456216"/>
    </reaction>
</comment>
<evidence type="ECO:0000256" key="7">
    <source>
        <dbReference type="ARBA" id="ARBA00023186"/>
    </source>
</evidence>
<evidence type="ECO:0000313" key="13">
    <source>
        <dbReference type="Proteomes" id="UP000280834"/>
    </source>
</evidence>
<dbReference type="STRING" id="42155.A0A0R3QTM8"/>
<reference evidence="12 13" key="2">
    <citation type="submission" date="2018-11" db="EMBL/GenBank/DDBJ databases">
        <authorList>
            <consortium name="Pathogen Informatics"/>
        </authorList>
    </citation>
    <scope>NUCLEOTIDE SEQUENCE [LARGE SCALE GENOMIC DNA]</scope>
</reference>
<dbReference type="FunFam" id="3.50.7.10:FF:000006">
    <property type="entry name" value="T-complex protein 1 subunit eta"/>
    <property type="match status" value="1"/>
</dbReference>
<proteinExistence type="inferred from homology"/>
<comment type="subcellular location">
    <subcellularLocation>
        <location evidence="1 11">Cytoplasm</location>
    </subcellularLocation>
</comment>
<dbReference type="SUPFAM" id="SSF52029">
    <property type="entry name" value="GroEL apical domain-like"/>
    <property type="match status" value="1"/>
</dbReference>
<evidence type="ECO:0000256" key="1">
    <source>
        <dbReference type="ARBA" id="ARBA00004496"/>
    </source>
</evidence>
<evidence type="ECO:0000256" key="8">
    <source>
        <dbReference type="ARBA" id="ARBA00032221"/>
    </source>
</evidence>
<evidence type="ECO:0000256" key="6">
    <source>
        <dbReference type="ARBA" id="ARBA00022840"/>
    </source>
</evidence>
<dbReference type="Gene3D" id="1.10.560.10">
    <property type="entry name" value="GroEL-like equatorial domain"/>
    <property type="match status" value="1"/>
</dbReference>
<evidence type="ECO:0000256" key="2">
    <source>
        <dbReference type="ARBA" id="ARBA00008020"/>
    </source>
</evidence>
<dbReference type="NCBIfam" id="TIGR02345">
    <property type="entry name" value="chap_CCT_eta"/>
    <property type="match status" value="1"/>
</dbReference>
<dbReference type="GO" id="GO:0140662">
    <property type="term" value="F:ATP-dependent protein folding chaperone"/>
    <property type="evidence" value="ECO:0007669"/>
    <property type="project" value="InterPro"/>
</dbReference>
<evidence type="ECO:0000256" key="10">
    <source>
        <dbReference type="RuleBase" id="RU004187"/>
    </source>
</evidence>
<dbReference type="InterPro" id="IPR027409">
    <property type="entry name" value="GroEL-like_apical_dom_sf"/>
</dbReference>
<dbReference type="GO" id="GO:0005832">
    <property type="term" value="C:chaperonin-containing T-complex"/>
    <property type="evidence" value="ECO:0007669"/>
    <property type="project" value="UniProtKB-ARBA"/>
</dbReference>
<dbReference type="InterPro" id="IPR027410">
    <property type="entry name" value="TCP-1-like_intermed_sf"/>
</dbReference>
<dbReference type="SUPFAM" id="SSF54849">
    <property type="entry name" value="GroEL-intermediate domain like"/>
    <property type="match status" value="1"/>
</dbReference>
<dbReference type="InterPro" id="IPR054827">
    <property type="entry name" value="thermosome_alpha"/>
</dbReference>
<reference evidence="14" key="1">
    <citation type="submission" date="2017-02" db="UniProtKB">
        <authorList>
            <consortium name="WormBaseParasite"/>
        </authorList>
    </citation>
    <scope>IDENTIFICATION</scope>
</reference>
<dbReference type="EMBL" id="UZAG01016768">
    <property type="protein sequence ID" value="VDO30674.1"/>
    <property type="molecule type" value="Genomic_DNA"/>
</dbReference>
<dbReference type="FunFam" id="1.10.560.10:FF:000017">
    <property type="entry name" value="T-complex protein 1 subunit eta"/>
    <property type="match status" value="1"/>
</dbReference>
<accession>A0A0R3QTM8</accession>
<dbReference type="PRINTS" id="PR00304">
    <property type="entry name" value="TCOMPLEXTCP1"/>
</dbReference>
<protein>
    <recommendedName>
        <fullName evidence="3 11">T-complex protein 1 subunit eta</fullName>
        <shortName evidence="11">TCP-1-eta</shortName>
    </recommendedName>
    <alternativeName>
        <fullName evidence="8 11">CCT-eta</fullName>
    </alternativeName>
</protein>
<sequence length="556" mass="61208">MYLYYRFSAEETFASYNCQAMMNGPIILLKEGTEAKFGKQQIISNISACNVIADSVRTTLGPRGMDKLIIDSKGKTTVSNDGATILKLLDVVFPAAQVMVDIAKSQDAEVGDGTTSVVILAAELLKRSKSFIEDGVSPQLIIRSYSKACEEAVSRLKQLAEKISGDTNMREMLTRCATTCLSSKLISQEREFFAEMAVDAVAYLDENLTSNMIGIKKVSGGSLSDSQLVKGIAFKKAFSYAGFEMQPKHYKNPSVALLNIELELKAEKDNAEMRIQSVDEYQKVFVSIVDAEWTILYDKLKKIHESGAKVVLSKLPIGDVATQWFADRDMFCAGRVEQADMDRLIAACGGTILTTVSQISKELLGNCGEFYEQQVGSERYNFFLDCTKANACTVILRGSAEQFIAETERSLHDAIMIVRRAKKNDTIVAGGGAIEMELSRHIRDISKTIAGKEQFFWQAFAKTLEVIPKQLCYNAGIDATDILNRLRHRHAKGDKWAGVDIYAEDVSDNMKACIWEPAVVKLNALTAATEAACLVLSIDQTIKNPRSASGGQLPDM</sequence>
<evidence type="ECO:0000256" key="11">
    <source>
        <dbReference type="RuleBase" id="RU365042"/>
    </source>
</evidence>
<dbReference type="FunFam" id="3.30.260.10:FF:000022">
    <property type="entry name" value="T-complex protein 1 subunit eta"/>
    <property type="match status" value="1"/>
</dbReference>
<evidence type="ECO:0000256" key="3">
    <source>
        <dbReference type="ARBA" id="ARBA00015836"/>
    </source>
</evidence>
<comment type="function">
    <text evidence="11">Molecular chaperone; assists the folding of proteins upon ATP hydrolysis. Known to play a role, in vitro, in the folding of actin and tubulin.</text>
</comment>
<dbReference type="WBParaSite" id="BTMF_0001108001-mRNA-1">
    <property type="protein sequence ID" value="BTMF_0001108001-mRNA-1"/>
    <property type="gene ID" value="BTMF_0001108001"/>
</dbReference>
<dbReference type="GO" id="GO:0016887">
    <property type="term" value="F:ATP hydrolysis activity"/>
    <property type="evidence" value="ECO:0007669"/>
    <property type="project" value="InterPro"/>
</dbReference>
<dbReference type="InterPro" id="IPR012720">
    <property type="entry name" value="Chap_CCT_eta"/>
</dbReference>
<comment type="subunit">
    <text evidence="11">Heterooligomeric complex that forms two stacked rings.</text>
</comment>
<keyword evidence="4 11" id="KW-0963">Cytoplasm</keyword>
<gene>
    <name evidence="12" type="ORF">BTMF_LOCUS9114</name>
</gene>
<dbReference type="InterPro" id="IPR002423">
    <property type="entry name" value="Cpn60/GroEL/TCP-1"/>
</dbReference>
<name>A0A0R3QTM8_9BILA</name>
<dbReference type="Gene3D" id="3.30.260.10">
    <property type="entry name" value="TCP-1-like chaperonin intermediate domain"/>
    <property type="match status" value="1"/>
</dbReference>
<keyword evidence="5 10" id="KW-0547">Nucleotide-binding</keyword>
<comment type="similarity">
    <text evidence="2 10">Belongs to the TCP-1 chaperonin family.</text>
</comment>
<organism evidence="14">
    <name type="scientific">Brugia timori</name>
    <dbReference type="NCBI Taxonomy" id="42155"/>
    <lineage>
        <taxon>Eukaryota</taxon>
        <taxon>Metazoa</taxon>
        <taxon>Ecdysozoa</taxon>
        <taxon>Nematoda</taxon>
        <taxon>Chromadorea</taxon>
        <taxon>Rhabditida</taxon>
        <taxon>Spirurina</taxon>
        <taxon>Spiruromorpha</taxon>
        <taxon>Filarioidea</taxon>
        <taxon>Onchocercidae</taxon>
        <taxon>Brugia</taxon>
    </lineage>
</organism>
<dbReference type="NCBIfam" id="NF041082">
    <property type="entry name" value="thermosome_alpha"/>
    <property type="match status" value="1"/>
</dbReference>
<dbReference type="PROSITE" id="PS00750">
    <property type="entry name" value="TCP1_1"/>
    <property type="match status" value="1"/>
</dbReference>
<dbReference type="CDD" id="cd03340">
    <property type="entry name" value="TCP1_eta"/>
    <property type="match status" value="1"/>
</dbReference>
<keyword evidence="6 10" id="KW-0067">ATP-binding</keyword>
<evidence type="ECO:0000256" key="5">
    <source>
        <dbReference type="ARBA" id="ARBA00022741"/>
    </source>
</evidence>
<dbReference type="AlphaFoldDB" id="A0A0R3QTM8"/>
<keyword evidence="13" id="KW-1185">Reference proteome</keyword>
<keyword evidence="7 10" id="KW-0143">Chaperone</keyword>
<dbReference type="InterPro" id="IPR053374">
    <property type="entry name" value="TCP-1_chaperonin"/>
</dbReference>
<dbReference type="Gene3D" id="3.50.7.10">
    <property type="entry name" value="GroEL"/>
    <property type="match status" value="1"/>
</dbReference>